<keyword evidence="2" id="KW-1185">Reference proteome</keyword>
<dbReference type="AlphaFoldDB" id="A0A163JPR8"/>
<dbReference type="OMA" id="FWAVHWR"/>
<proteinExistence type="predicted"/>
<accession>A0A163JPR8</accession>
<dbReference type="InParanoid" id="A0A163JPR8"/>
<organism evidence="1">
    <name type="scientific">Absidia glauca</name>
    <name type="common">Pin mould</name>
    <dbReference type="NCBI Taxonomy" id="4829"/>
    <lineage>
        <taxon>Eukaryota</taxon>
        <taxon>Fungi</taxon>
        <taxon>Fungi incertae sedis</taxon>
        <taxon>Mucoromycota</taxon>
        <taxon>Mucoromycotina</taxon>
        <taxon>Mucoromycetes</taxon>
        <taxon>Mucorales</taxon>
        <taxon>Cunninghamellaceae</taxon>
        <taxon>Absidia</taxon>
    </lineage>
</organism>
<dbReference type="Gene3D" id="3.40.50.11350">
    <property type="match status" value="1"/>
</dbReference>
<dbReference type="EMBL" id="LT553587">
    <property type="protein sequence ID" value="SAM01704.1"/>
    <property type="molecule type" value="Genomic_DNA"/>
</dbReference>
<dbReference type="OrthoDB" id="2020419at2759"/>
<protein>
    <submittedName>
        <fullName evidence="1">Uncharacterized protein</fullName>
    </submittedName>
</protein>
<evidence type="ECO:0000313" key="2">
    <source>
        <dbReference type="Proteomes" id="UP000078561"/>
    </source>
</evidence>
<gene>
    <name evidence="1" type="primary">ABSGL_07453.1 scaffold 8890</name>
</gene>
<evidence type="ECO:0000313" key="1">
    <source>
        <dbReference type="EMBL" id="SAM01704.1"/>
    </source>
</evidence>
<reference evidence="1" key="1">
    <citation type="submission" date="2016-04" db="EMBL/GenBank/DDBJ databases">
        <authorList>
            <person name="Evans L.H."/>
            <person name="Alamgir A."/>
            <person name="Owens N."/>
            <person name="Weber N.D."/>
            <person name="Virtaneva K."/>
            <person name="Barbian K."/>
            <person name="Babar A."/>
            <person name="Rosenke K."/>
        </authorList>
    </citation>
    <scope>NUCLEOTIDE SEQUENCE [LARGE SCALE GENOMIC DNA]</scope>
    <source>
        <strain evidence="1">CBS 101.48</strain>
    </source>
</reference>
<name>A0A163JPR8_ABSGL</name>
<dbReference type="Proteomes" id="UP000078561">
    <property type="component" value="Unassembled WGS sequence"/>
</dbReference>
<sequence length="444" mass="51044">MYDQDDNVDLLLKRRLIDEKYCGGPCRFILPVFIMEQESKAQMHFRQLAFLSGLVNRTVILPNVGGSRLGACLGHDFEFYYSRRWAIDHQSDFQHITMTDFKQWLIERQAIDRPATSQSIHIHVNLRGHAVEPTNCFAQQNLLNMIGLPERRLYLNETANPRKRLYYQDAVKDFFLGIYRDADSGQSVQDQITDKIEVLSIYYDRRFPFVHNPAAEEPIPYSDQVTLQADLIANQLSPFWAVHWRTERVEPASNLVKCAHALVDYIHTRARPSIVPSIQNNMTTIVDQDAQPTVFLLTDYPHVFDENDVNEAIAHNGTSKKLKPASSSFSPNSLTVHHHQAIRYVYQHLQVHVTHLDPAQQQLQQRTPANWTVVPIPYEMGQHDSGWLGILDKLLAMRADGFLAGAPGVCGRKSSFTNQIMHQRLDHPRTNVIDYFNLPKKKHS</sequence>